<dbReference type="InterPro" id="IPR053876">
    <property type="entry name" value="Phage_int_M"/>
</dbReference>
<evidence type="ECO:0000256" key="3">
    <source>
        <dbReference type="ARBA" id="ARBA00023125"/>
    </source>
</evidence>
<dbReference type="Pfam" id="PF00589">
    <property type="entry name" value="Phage_integrase"/>
    <property type="match status" value="1"/>
</dbReference>
<dbReference type="PROSITE" id="PS51898">
    <property type="entry name" value="TYR_RECOMBINASE"/>
    <property type="match status" value="1"/>
</dbReference>
<dbReference type="PANTHER" id="PTHR30629:SF2">
    <property type="entry name" value="PROPHAGE INTEGRASE INTS-RELATED"/>
    <property type="match status" value="1"/>
</dbReference>
<evidence type="ECO:0000256" key="1">
    <source>
        <dbReference type="ARBA" id="ARBA00008857"/>
    </source>
</evidence>
<dbReference type="InterPro" id="IPR013762">
    <property type="entry name" value="Integrase-like_cat_sf"/>
</dbReference>
<dbReference type="InterPro" id="IPR050808">
    <property type="entry name" value="Phage_Integrase"/>
</dbReference>
<dbReference type="Gene3D" id="1.10.443.10">
    <property type="entry name" value="Intergrase catalytic core"/>
    <property type="match status" value="1"/>
</dbReference>
<dbReference type="Gene3D" id="3.30.160.390">
    <property type="entry name" value="Integrase, DNA-binding domain"/>
    <property type="match status" value="1"/>
</dbReference>
<reference evidence="6 7" key="1">
    <citation type="submission" date="2021-08" db="EMBL/GenBank/DDBJ databases">
        <title>Devosia salina sp. nov., isolated from the South China Sea sediment.</title>
        <authorList>
            <person name="Zhou Z."/>
        </authorList>
    </citation>
    <scope>NUCLEOTIDE SEQUENCE [LARGE SCALE GENOMIC DNA]</scope>
    <source>
        <strain evidence="6 7">SCS-3</strain>
    </source>
</reference>
<evidence type="ECO:0000259" key="5">
    <source>
        <dbReference type="PROSITE" id="PS51898"/>
    </source>
</evidence>
<dbReference type="EMBL" id="CP080590">
    <property type="protein sequence ID" value="QYO75323.1"/>
    <property type="molecule type" value="Genomic_DNA"/>
</dbReference>
<comment type="similarity">
    <text evidence="1">Belongs to the 'phage' integrase family.</text>
</comment>
<keyword evidence="2" id="KW-0229">DNA integration</keyword>
<dbReference type="InterPro" id="IPR025166">
    <property type="entry name" value="Integrase_DNA_bind_dom"/>
</dbReference>
<dbReference type="PANTHER" id="PTHR30629">
    <property type="entry name" value="PROPHAGE INTEGRASE"/>
    <property type="match status" value="1"/>
</dbReference>
<sequence length="394" mass="44153">MAGKHRLKVTQLTTKAPGMLSDGDGLYLRTTKTKAGNLARSWVFVFHQHGRRREIGLGAYGSGAAPVSLALARQKADQVRDQLANRLDPIAEKRKAAGIPTFGAVADEFFEAKKPGWSNANHVRQWERTLTVVCKPIRAKPVDQINTEDVLSILRPIWLETPEVGRRVRVRIESVLEYAKSKELRSGDNPARGKGHIFDLLAKQSDTKKHLDALPYAEMPDFWSKLVNLGGSGGAALRFAILTAARPGEAREAPWSEIDLKNKVWTVPAERMKEKRLHRVPLTDEAVAVLQAIRPEKPKPNDFIFLGQRKGRPLSDMTLTKALRRLHDTATVHGFRSTFRDWVAEETDVDGMVAEAALSHLVGDETERAYRRGDAFKKRRKLMETWAAYCTGQK</sequence>
<keyword evidence="3" id="KW-0238">DNA-binding</keyword>
<dbReference type="Pfam" id="PF13356">
    <property type="entry name" value="Arm-DNA-bind_3"/>
    <property type="match status" value="1"/>
</dbReference>
<protein>
    <submittedName>
        <fullName evidence="6">Tyrosine-type recombinase/integrase</fullName>
    </submittedName>
</protein>
<dbReference type="InterPro" id="IPR010998">
    <property type="entry name" value="Integrase_recombinase_N"/>
</dbReference>
<evidence type="ECO:0000256" key="4">
    <source>
        <dbReference type="ARBA" id="ARBA00023172"/>
    </source>
</evidence>
<dbReference type="Pfam" id="PF22022">
    <property type="entry name" value="Phage_int_M"/>
    <property type="match status" value="1"/>
</dbReference>
<evidence type="ECO:0000313" key="7">
    <source>
        <dbReference type="Proteomes" id="UP000825799"/>
    </source>
</evidence>
<evidence type="ECO:0000313" key="6">
    <source>
        <dbReference type="EMBL" id="QYO75323.1"/>
    </source>
</evidence>
<evidence type="ECO:0000256" key="2">
    <source>
        <dbReference type="ARBA" id="ARBA00022908"/>
    </source>
</evidence>
<dbReference type="RefSeq" id="WP_220303787.1">
    <property type="nucleotide sequence ID" value="NZ_CP080590.1"/>
</dbReference>
<feature type="domain" description="Tyr recombinase" evidence="5">
    <location>
        <begin position="209"/>
        <end position="384"/>
    </location>
</feature>
<keyword evidence="7" id="KW-1185">Reference proteome</keyword>
<dbReference type="Proteomes" id="UP000825799">
    <property type="component" value="Chromosome"/>
</dbReference>
<organism evidence="6 7">
    <name type="scientific">Devosia salina</name>
    <dbReference type="NCBI Taxonomy" id="2860336"/>
    <lineage>
        <taxon>Bacteria</taxon>
        <taxon>Pseudomonadati</taxon>
        <taxon>Pseudomonadota</taxon>
        <taxon>Alphaproteobacteria</taxon>
        <taxon>Hyphomicrobiales</taxon>
        <taxon>Devosiaceae</taxon>
        <taxon>Devosia</taxon>
    </lineage>
</organism>
<gene>
    <name evidence="6" type="ORF">K1X15_11740</name>
</gene>
<dbReference type="InterPro" id="IPR011010">
    <property type="entry name" value="DNA_brk_join_enz"/>
</dbReference>
<keyword evidence="4" id="KW-0233">DNA recombination</keyword>
<dbReference type="InterPro" id="IPR038488">
    <property type="entry name" value="Integrase_DNA-bd_sf"/>
</dbReference>
<accession>A0ABX8W8X2</accession>
<name>A0ABX8W8X2_9HYPH</name>
<dbReference type="InterPro" id="IPR002104">
    <property type="entry name" value="Integrase_catalytic"/>
</dbReference>
<dbReference type="CDD" id="cd00801">
    <property type="entry name" value="INT_P4_C"/>
    <property type="match status" value="1"/>
</dbReference>
<dbReference type="Gene3D" id="1.10.150.130">
    <property type="match status" value="1"/>
</dbReference>
<dbReference type="SUPFAM" id="SSF56349">
    <property type="entry name" value="DNA breaking-rejoining enzymes"/>
    <property type="match status" value="1"/>
</dbReference>
<proteinExistence type="inferred from homology"/>